<keyword evidence="11" id="KW-0131">Cell cycle</keyword>
<accession>A0AAW1PHL3</accession>
<feature type="region of interest" description="Disordered" evidence="12">
    <location>
        <begin position="162"/>
        <end position="578"/>
    </location>
</feature>
<feature type="compositionally biased region" description="Polar residues" evidence="12">
    <location>
        <begin position="265"/>
        <end position="304"/>
    </location>
</feature>
<keyword evidence="8" id="KW-0832">Ubl conjugation</keyword>
<evidence type="ECO:0000259" key="13">
    <source>
        <dbReference type="PROSITE" id="PS50172"/>
    </source>
</evidence>
<dbReference type="PROSITE" id="PS50172">
    <property type="entry name" value="BRCT"/>
    <property type="match status" value="1"/>
</dbReference>
<evidence type="ECO:0000256" key="3">
    <source>
        <dbReference type="ARBA" id="ARBA00015014"/>
    </source>
</evidence>
<dbReference type="Gene3D" id="2.60.200.20">
    <property type="match status" value="1"/>
</dbReference>
<dbReference type="GO" id="GO:0006974">
    <property type="term" value="P:DNA damage response"/>
    <property type="evidence" value="ECO:0007669"/>
    <property type="project" value="UniProtKB-KW"/>
</dbReference>
<proteinExistence type="predicted"/>
<keyword evidence="15" id="KW-1185">Reference proteome</keyword>
<evidence type="ECO:0000256" key="9">
    <source>
        <dbReference type="ARBA" id="ARBA00022990"/>
    </source>
</evidence>
<organism evidence="14 15">
    <name type="scientific">Symbiochloris irregularis</name>
    <dbReference type="NCBI Taxonomy" id="706552"/>
    <lineage>
        <taxon>Eukaryota</taxon>
        <taxon>Viridiplantae</taxon>
        <taxon>Chlorophyta</taxon>
        <taxon>core chlorophytes</taxon>
        <taxon>Trebouxiophyceae</taxon>
        <taxon>Trebouxiales</taxon>
        <taxon>Trebouxiaceae</taxon>
        <taxon>Symbiochloris</taxon>
    </lineage>
</organism>
<keyword evidence="6" id="KW-0677">Repeat</keyword>
<dbReference type="EMBL" id="JALJOQ010000021">
    <property type="protein sequence ID" value="KAK9809310.1"/>
    <property type="molecule type" value="Genomic_DNA"/>
</dbReference>
<dbReference type="InterPro" id="IPR000253">
    <property type="entry name" value="FHA_dom"/>
</dbReference>
<dbReference type="InterPro" id="IPR036420">
    <property type="entry name" value="BRCT_dom_sf"/>
</dbReference>
<dbReference type="CDD" id="cd17744">
    <property type="entry name" value="BRCT_MDC1_rpt1"/>
    <property type="match status" value="1"/>
</dbReference>
<evidence type="ECO:0000256" key="7">
    <source>
        <dbReference type="ARBA" id="ARBA00022763"/>
    </source>
</evidence>
<dbReference type="InterPro" id="IPR001357">
    <property type="entry name" value="BRCT_dom"/>
</dbReference>
<feature type="compositionally biased region" description="Low complexity" evidence="12">
    <location>
        <begin position="320"/>
        <end position="329"/>
    </location>
</feature>
<keyword evidence="9" id="KW-0007">Acetylation</keyword>
<evidence type="ECO:0000256" key="5">
    <source>
        <dbReference type="ARBA" id="ARBA00022499"/>
    </source>
</evidence>
<comment type="caution">
    <text evidence="14">The sequence shown here is derived from an EMBL/GenBank/DDBJ whole genome shotgun (WGS) entry which is preliminary data.</text>
</comment>
<keyword evidence="5" id="KW-1017">Isopeptide bond</keyword>
<feature type="region of interest" description="Disordered" evidence="12">
    <location>
        <begin position="1"/>
        <end position="23"/>
    </location>
</feature>
<dbReference type="Proteomes" id="UP001465755">
    <property type="component" value="Unassembled WGS sequence"/>
</dbReference>
<evidence type="ECO:0000256" key="2">
    <source>
        <dbReference type="ARBA" id="ARBA00004286"/>
    </source>
</evidence>
<dbReference type="SUPFAM" id="SSF49879">
    <property type="entry name" value="SMAD/FHA domain"/>
    <property type="match status" value="1"/>
</dbReference>
<protein>
    <recommendedName>
        <fullName evidence="3">Mediator of DNA damage checkpoint protein 1</fullName>
    </recommendedName>
</protein>
<evidence type="ECO:0000256" key="10">
    <source>
        <dbReference type="ARBA" id="ARBA00023242"/>
    </source>
</evidence>
<evidence type="ECO:0000256" key="6">
    <source>
        <dbReference type="ARBA" id="ARBA00022737"/>
    </source>
</evidence>
<keyword evidence="7" id="KW-0227">DNA damage</keyword>
<feature type="compositionally biased region" description="Low complexity" evidence="12">
    <location>
        <begin position="509"/>
        <end position="522"/>
    </location>
</feature>
<dbReference type="GO" id="GO:0005694">
    <property type="term" value="C:chromosome"/>
    <property type="evidence" value="ECO:0007669"/>
    <property type="project" value="UniProtKB-SubCell"/>
</dbReference>
<dbReference type="PANTHER" id="PTHR23196">
    <property type="entry name" value="PAX TRANSCRIPTION ACTIVATION DOMAIN INTERACTING PROTEIN"/>
    <property type="match status" value="1"/>
</dbReference>
<evidence type="ECO:0000313" key="15">
    <source>
        <dbReference type="Proteomes" id="UP001465755"/>
    </source>
</evidence>
<comment type="subcellular location">
    <subcellularLocation>
        <location evidence="2">Chromosome</location>
    </subcellularLocation>
    <subcellularLocation>
        <location evidence="1">Nucleus</location>
    </subcellularLocation>
</comment>
<dbReference type="InterPro" id="IPR008984">
    <property type="entry name" value="SMAD_FHA_dom_sf"/>
</dbReference>
<dbReference type="InterPro" id="IPR051579">
    <property type="entry name" value="DDR_Transcriptional_Reg"/>
</dbReference>
<dbReference type="Gene3D" id="3.40.50.10190">
    <property type="entry name" value="BRCT domain"/>
    <property type="match status" value="1"/>
</dbReference>
<dbReference type="GO" id="GO:0005634">
    <property type="term" value="C:nucleus"/>
    <property type="evidence" value="ECO:0007669"/>
    <property type="project" value="UniProtKB-SubCell"/>
</dbReference>
<keyword evidence="10" id="KW-0539">Nucleus</keyword>
<reference evidence="14 15" key="1">
    <citation type="journal article" date="2024" name="Nat. Commun.">
        <title>Phylogenomics reveals the evolutionary origins of lichenization in chlorophyte algae.</title>
        <authorList>
            <person name="Puginier C."/>
            <person name="Libourel C."/>
            <person name="Otte J."/>
            <person name="Skaloud P."/>
            <person name="Haon M."/>
            <person name="Grisel S."/>
            <person name="Petersen M."/>
            <person name="Berrin J.G."/>
            <person name="Delaux P.M."/>
            <person name="Dal Grande F."/>
            <person name="Keller J."/>
        </authorList>
    </citation>
    <scope>NUCLEOTIDE SEQUENCE [LARGE SCALE GENOMIC DNA]</scope>
    <source>
        <strain evidence="14 15">SAG 2036</strain>
    </source>
</reference>
<keyword evidence="4" id="KW-0158">Chromosome</keyword>
<feature type="compositionally biased region" description="Polar residues" evidence="12">
    <location>
        <begin position="184"/>
        <end position="198"/>
    </location>
</feature>
<dbReference type="Pfam" id="PF00498">
    <property type="entry name" value="FHA"/>
    <property type="match status" value="1"/>
</dbReference>
<evidence type="ECO:0000313" key="14">
    <source>
        <dbReference type="EMBL" id="KAK9809310.1"/>
    </source>
</evidence>
<dbReference type="PANTHER" id="PTHR23196:SF1">
    <property type="entry name" value="PAX-INTERACTING PROTEIN 1"/>
    <property type="match status" value="1"/>
</dbReference>
<evidence type="ECO:0000256" key="12">
    <source>
        <dbReference type="SAM" id="MobiDB-lite"/>
    </source>
</evidence>
<feature type="compositionally biased region" description="Polar residues" evidence="12">
    <location>
        <begin position="460"/>
        <end position="469"/>
    </location>
</feature>
<dbReference type="AlphaFoldDB" id="A0AAW1PHL3"/>
<dbReference type="SUPFAM" id="SSF52113">
    <property type="entry name" value="BRCT domain"/>
    <property type="match status" value="1"/>
</dbReference>
<feature type="domain" description="BRCT" evidence="13">
    <location>
        <begin position="577"/>
        <end position="675"/>
    </location>
</feature>
<feature type="compositionally biased region" description="Acidic residues" evidence="12">
    <location>
        <begin position="200"/>
        <end position="215"/>
    </location>
</feature>
<evidence type="ECO:0000256" key="1">
    <source>
        <dbReference type="ARBA" id="ARBA00004123"/>
    </source>
</evidence>
<evidence type="ECO:0000256" key="4">
    <source>
        <dbReference type="ARBA" id="ARBA00022454"/>
    </source>
</evidence>
<sequence>MEATQTLDFDYAPDSAEEPGTGADVSMDSEIGRLVVNVPDQSPHLYPLFPGVNVIGRQSTTHSRDQDRLNRWKEEWHDQPSVHGVFLDSTGVSATHAAIFIEEGGCVCFVKDLGSRNKTYFLKNAKAVALKKDDRYSLTSGEYIKLGALECRVEYEPPKAAEVASQQDIAAGGTSPAARAGQEQDAQPSSQDTNNQAQVDDPEATPDLDSDEEADQGMAPPAQPPPHQLVDATQLAGPGTELQAPGQGTLQAGDREAAQPDRSGSRTTSDLDSVWQPQLSAEDNGAHTSQPDITSPHQAQNLIAPTQIDAFSLPGPGTPPGAAAGGASPPDMPDEPMVKAARMSPTPSDLDEKSAEPGAELAAQRQADADPASNHAAGAASPDHEASPGLEGGPAVAADSDHESGDKPSSIPPVSAARGQRKSKSPPANTPTPEPEPEPEPEPKPEPEPEPEPEPGFTNELPSTGQRTASIKAPSGKAGTETQAAAHGLQELASGEPISKPVSKRRGSAKAALGAKAQAVKAQPSKKRLRPSAASDSKAKESTPVATAPADRKGKGKRKSSAPPEDEPALLGSTRKQLRRTSKPVKVLFSACVNAQTRSSLAKAITQLGGSVVNDGPEFTHFITLQAASGHNDRGFKKSLHALMALAAGRPIVVDSWVTASAGAGAWVDPVKHLLQDDAAEQALGFSLAASHHRACHSLLLTDVDVLLSPGLIAAEDRGAEGLKQLVALAGGQVVGTPPNKGGL</sequence>
<gene>
    <name evidence="14" type="ORF">WJX73_003768</name>
</gene>
<evidence type="ECO:0000256" key="11">
    <source>
        <dbReference type="ARBA" id="ARBA00023306"/>
    </source>
</evidence>
<name>A0AAW1PHL3_9CHLO</name>
<evidence type="ECO:0000256" key="8">
    <source>
        <dbReference type="ARBA" id="ARBA00022843"/>
    </source>
</evidence>